<dbReference type="GO" id="GO:0006355">
    <property type="term" value="P:regulation of DNA-templated transcription"/>
    <property type="evidence" value="ECO:0007669"/>
    <property type="project" value="InterPro"/>
</dbReference>
<dbReference type="CDD" id="cd04765">
    <property type="entry name" value="HTH_MlrA-like_sg2"/>
    <property type="match status" value="1"/>
</dbReference>
<dbReference type="AlphaFoldDB" id="A0A3B0SX65"/>
<proteinExistence type="predicted"/>
<sequence length="282" mass="29638">MGKSADAFRTISEVAEWLGIPTHVLRFWESKFIQVKPVKRAGGRRYYRPGDMLLLGGIKKLLHEDGMTIKGVQKILRKDGIGPVAEQSQPLDDVTAAEYSETTAEASSDPVKPSTTQVSEFKSESKSPPTPTGPEDKPAAAPVAQETDAALVKPEPLAAKPAEAPSEPAKEVQDVAPSEPASVKETQDPALPGSVPKPQEADISPAKDETAIPADPAPARPPAPAKITVPDDPDDSIAAAPGLLGQLARLPRPLPPDLASKLAPVIARLHKISGTGDPANKN</sequence>
<dbReference type="GO" id="GO:0003677">
    <property type="term" value="F:DNA binding"/>
    <property type="evidence" value="ECO:0007669"/>
    <property type="project" value="InterPro"/>
</dbReference>
<gene>
    <name evidence="3" type="ORF">MNBD_ALPHA07-146</name>
</gene>
<organism evidence="3">
    <name type="scientific">hydrothermal vent metagenome</name>
    <dbReference type="NCBI Taxonomy" id="652676"/>
    <lineage>
        <taxon>unclassified sequences</taxon>
        <taxon>metagenomes</taxon>
        <taxon>ecological metagenomes</taxon>
    </lineage>
</organism>
<feature type="domain" description="HTH merR-type" evidence="2">
    <location>
        <begin position="10"/>
        <end position="78"/>
    </location>
</feature>
<evidence type="ECO:0000313" key="3">
    <source>
        <dbReference type="EMBL" id="VAW05667.1"/>
    </source>
</evidence>
<dbReference type="EMBL" id="UOEG01000304">
    <property type="protein sequence ID" value="VAW05667.1"/>
    <property type="molecule type" value="Genomic_DNA"/>
</dbReference>
<dbReference type="Gene3D" id="1.10.1660.10">
    <property type="match status" value="1"/>
</dbReference>
<dbReference type="PROSITE" id="PS50937">
    <property type="entry name" value="HTH_MERR_2"/>
    <property type="match status" value="1"/>
</dbReference>
<reference evidence="3" key="1">
    <citation type="submission" date="2018-06" db="EMBL/GenBank/DDBJ databases">
        <authorList>
            <person name="Zhirakovskaya E."/>
        </authorList>
    </citation>
    <scope>NUCLEOTIDE SEQUENCE</scope>
</reference>
<name>A0A3B0SX65_9ZZZZ</name>
<dbReference type="InterPro" id="IPR009061">
    <property type="entry name" value="DNA-bd_dom_put_sf"/>
</dbReference>
<feature type="region of interest" description="Disordered" evidence="1">
    <location>
        <begin position="99"/>
        <end position="240"/>
    </location>
</feature>
<evidence type="ECO:0000256" key="1">
    <source>
        <dbReference type="SAM" id="MobiDB-lite"/>
    </source>
</evidence>
<accession>A0A3B0SX65</accession>
<dbReference type="InterPro" id="IPR000551">
    <property type="entry name" value="MerR-type_HTH_dom"/>
</dbReference>
<protein>
    <submittedName>
        <fullName evidence="3">Transcriptional regulator PA2737, MerR family</fullName>
    </submittedName>
</protein>
<feature type="compositionally biased region" description="Low complexity" evidence="1">
    <location>
        <begin position="149"/>
        <end position="167"/>
    </location>
</feature>
<evidence type="ECO:0000259" key="2">
    <source>
        <dbReference type="PROSITE" id="PS50937"/>
    </source>
</evidence>
<dbReference type="SUPFAM" id="SSF46955">
    <property type="entry name" value="Putative DNA-binding domain"/>
    <property type="match status" value="1"/>
</dbReference>
<dbReference type="Pfam" id="PF13411">
    <property type="entry name" value="MerR_1"/>
    <property type="match status" value="1"/>
</dbReference>
<dbReference type="SMART" id="SM00422">
    <property type="entry name" value="HTH_MERR"/>
    <property type="match status" value="1"/>
</dbReference>
<feature type="compositionally biased region" description="Pro residues" evidence="1">
    <location>
        <begin position="215"/>
        <end position="224"/>
    </location>
</feature>
<feature type="compositionally biased region" description="Low complexity" evidence="1">
    <location>
        <begin position="99"/>
        <end position="108"/>
    </location>
</feature>